<proteinExistence type="predicted"/>
<reference evidence="6" key="3">
    <citation type="submission" date="2022-06" db="UniProtKB">
        <authorList>
            <consortium name="EnsemblMetazoa"/>
        </authorList>
    </citation>
    <scope>IDENTIFICATION</scope>
</reference>
<keyword evidence="7" id="KW-1185">Reference proteome</keyword>
<organism evidence="5">
    <name type="scientific">Sarcoptes scabiei</name>
    <name type="common">Itch mite</name>
    <name type="synonym">Acarus scabiei</name>
    <dbReference type="NCBI Taxonomy" id="52283"/>
    <lineage>
        <taxon>Eukaryota</taxon>
        <taxon>Metazoa</taxon>
        <taxon>Ecdysozoa</taxon>
        <taxon>Arthropoda</taxon>
        <taxon>Chelicerata</taxon>
        <taxon>Arachnida</taxon>
        <taxon>Acari</taxon>
        <taxon>Acariformes</taxon>
        <taxon>Sarcoptiformes</taxon>
        <taxon>Astigmata</taxon>
        <taxon>Psoroptidia</taxon>
        <taxon>Sarcoptoidea</taxon>
        <taxon>Sarcoptidae</taxon>
        <taxon>Sarcoptinae</taxon>
        <taxon>Sarcoptes</taxon>
    </lineage>
</organism>
<feature type="region of interest" description="Disordered" evidence="3">
    <location>
        <begin position="536"/>
        <end position="586"/>
    </location>
</feature>
<gene>
    <name evidence="5" type="ORF">SSS_4938</name>
</gene>
<sequence length="984" mass="112951">MKSTPSTSIASLSMLNVNPSSKNSLTKLNRKKSLNLKCFDRFGGENREKNFSIDSKSHSNLSIGRAAKTLLEGYRFGCRLRTIQSKRSTITDGESADNSISKSIDVERNNLPNGFLSESSTNKIQLAVHRSTSQLVAIKIINKNRLKNIADLRSIRWEINLLKNCYHKNILRLLQYEEDEQHIFVVKEYCSNGDLREYLNRNGRFTIDEIVLLFADLIDCLNSLQERGFYHGAIKPENILLDQNNRIKLIGFRSIQSSMAVCGVVTDRLQQSNTLGESGGEIENESDEKKADFPMMAEKRSEYYRYECLYCAPEIQTNQIVRSSMIDVWSCGVLLYFLITEQMPFIDDNLARLLKKIESGNFVTNHPSLNDDDSLLDLLKRMLKSNPLERIEMKQISKHPWLREHWLLLNRGNDWLDPNDYYNLYRFSDLLEYFYSSNNKSVDQGWMKNEENSVPHLTLLNDTKLDNLGLDEEILLECQRILSDRFEDLVELRYNILYNYSIQTATYWLLFEKKRSQTNQKFNEFISNCNRNQKESNLRKRNAIKNSNAAPKSKSPRLESQTEQSNEERMENSDDDKSSSDSTKSTCRFIKSSSSLSSDCCERSSKNKSMENKRDAAALALQSEIIVPHLESEAFQQTKNETDNSSKIAKNSYDENLNLESYDGPTYAVVERKKSKKFLQKRLSLGRISKRITSNISRMNSLLSFNQIPANEERSDEYADVDDEFISNGENNFDDCDDNNDDKQSLRTSSSTGTGTMHSATTTATSSSSSSIRLLSKNHRCRTLRNESKSLNNTPIKSVCFDLISNDNGDADHQSLEWLENEKNSLKEEQSNRSDGKRHGSIGSKIRKSLSISGRLNNGKFIANKYDLLHQQQRSVSSNRNDLKSSALIITLFETFDDCVRAVIKILNKKGINFKQEKNTLRCCVSALNTVIVAFRIEFSLTTNELVVIQLTKLRGDCDDFQTICNNLTKYFQQKFQKLREKFD</sequence>
<dbReference type="AlphaFoldDB" id="A0A834VCC5"/>
<evidence type="ECO:0000259" key="4">
    <source>
        <dbReference type="PROSITE" id="PS50011"/>
    </source>
</evidence>
<dbReference type="GO" id="GO:0005737">
    <property type="term" value="C:cytoplasm"/>
    <property type="evidence" value="ECO:0007669"/>
    <property type="project" value="TreeGrafter"/>
</dbReference>
<dbReference type="PROSITE" id="PS50011">
    <property type="entry name" value="PROTEIN_KINASE_DOM"/>
    <property type="match status" value="1"/>
</dbReference>
<dbReference type="Gene3D" id="1.10.510.10">
    <property type="entry name" value="Transferase(Phosphotransferase) domain 1"/>
    <property type="match status" value="1"/>
</dbReference>
<feature type="region of interest" description="Disordered" evidence="3">
    <location>
        <begin position="729"/>
        <end position="773"/>
    </location>
</feature>
<keyword evidence="5" id="KW-0808">Transferase</keyword>
<dbReference type="PANTHER" id="PTHR24346">
    <property type="entry name" value="MAP/MICROTUBULE AFFINITY-REGULATING KINASE"/>
    <property type="match status" value="1"/>
</dbReference>
<keyword evidence="2" id="KW-0067">ATP-binding</keyword>
<dbReference type="InterPro" id="IPR000719">
    <property type="entry name" value="Prot_kinase_dom"/>
</dbReference>
<dbReference type="InterPro" id="IPR011009">
    <property type="entry name" value="Kinase-like_dom_sf"/>
</dbReference>
<name>A0A834VCC5_SARSC</name>
<reference evidence="7" key="1">
    <citation type="journal article" date="2020" name="PLoS Negl. Trop. Dis.">
        <title>High-quality nuclear genome for Sarcoptes scabiei-A critical resource for a neglected parasite.</title>
        <authorList>
            <person name="Korhonen P.K."/>
            <person name="Gasser R.B."/>
            <person name="Ma G."/>
            <person name="Wang T."/>
            <person name="Stroehlein A.J."/>
            <person name="Young N.D."/>
            <person name="Ang C.S."/>
            <person name="Fernando D.D."/>
            <person name="Lu H.C."/>
            <person name="Taylor S."/>
            <person name="Reynolds S.L."/>
            <person name="Mofiz E."/>
            <person name="Najaraj S.H."/>
            <person name="Gowda H."/>
            <person name="Madugundu A."/>
            <person name="Renuse S."/>
            <person name="Holt D."/>
            <person name="Pandey A."/>
            <person name="Papenfuss A.T."/>
            <person name="Fischer K."/>
        </authorList>
    </citation>
    <scope>NUCLEOTIDE SEQUENCE [LARGE SCALE GENOMIC DNA]</scope>
</reference>
<dbReference type="Pfam" id="PF00069">
    <property type="entry name" value="Pkinase"/>
    <property type="match status" value="2"/>
</dbReference>
<evidence type="ECO:0000256" key="1">
    <source>
        <dbReference type="ARBA" id="ARBA00022741"/>
    </source>
</evidence>
<evidence type="ECO:0000313" key="6">
    <source>
        <dbReference type="EnsemblMetazoa" id="KAF7490395.1"/>
    </source>
</evidence>
<keyword evidence="5" id="KW-0418">Kinase</keyword>
<dbReference type="GO" id="GO:0004674">
    <property type="term" value="F:protein serine/threonine kinase activity"/>
    <property type="evidence" value="ECO:0007669"/>
    <property type="project" value="TreeGrafter"/>
</dbReference>
<feature type="domain" description="Protein kinase" evidence="4">
    <location>
        <begin position="110"/>
        <end position="402"/>
    </location>
</feature>
<dbReference type="GO" id="GO:0005524">
    <property type="term" value="F:ATP binding"/>
    <property type="evidence" value="ECO:0007669"/>
    <property type="project" value="UniProtKB-KW"/>
</dbReference>
<reference evidence="5" key="2">
    <citation type="submission" date="2020-01" db="EMBL/GenBank/DDBJ databases">
        <authorList>
            <person name="Korhonen P.K.K."/>
            <person name="Guangxu M.G."/>
            <person name="Wang T.W."/>
            <person name="Stroehlein A.J.S."/>
            <person name="Young N.D."/>
            <person name="Ang C.-S.A."/>
            <person name="Fernando D.W.F."/>
            <person name="Lu H.L."/>
            <person name="Taylor S.T."/>
            <person name="Ehtesham M.E.M."/>
            <person name="Najaraj S.H.N."/>
            <person name="Harsha G.H.G."/>
            <person name="Madugundu A.M."/>
            <person name="Renuse S.R."/>
            <person name="Holt D.H."/>
            <person name="Pandey A.P."/>
            <person name="Papenfuss A.P."/>
            <person name="Gasser R.B.G."/>
            <person name="Fischer K.F."/>
        </authorList>
    </citation>
    <scope>NUCLEOTIDE SEQUENCE</scope>
    <source>
        <strain evidence="5">SSS_KF_BRIS2020</strain>
    </source>
</reference>
<dbReference type="EnsemblMetazoa" id="SSS_4938s_mrna">
    <property type="protein sequence ID" value="KAF7490395.1"/>
    <property type="gene ID" value="SSS_4938"/>
</dbReference>
<evidence type="ECO:0000313" key="7">
    <source>
        <dbReference type="Proteomes" id="UP000070412"/>
    </source>
</evidence>
<keyword evidence="1" id="KW-0547">Nucleotide-binding</keyword>
<dbReference type="GO" id="GO:0035556">
    <property type="term" value="P:intracellular signal transduction"/>
    <property type="evidence" value="ECO:0007669"/>
    <property type="project" value="TreeGrafter"/>
</dbReference>
<dbReference type="Proteomes" id="UP000070412">
    <property type="component" value="Unassembled WGS sequence"/>
</dbReference>
<dbReference type="EMBL" id="WVUK01000062">
    <property type="protein sequence ID" value="KAF7490395.1"/>
    <property type="molecule type" value="Genomic_DNA"/>
</dbReference>
<feature type="compositionally biased region" description="Low complexity" evidence="3">
    <location>
        <begin position="748"/>
        <end position="771"/>
    </location>
</feature>
<accession>A0A834VCC5</accession>
<feature type="compositionally biased region" description="Basic and acidic residues" evidence="3">
    <location>
        <begin position="566"/>
        <end position="579"/>
    </location>
</feature>
<dbReference type="SUPFAM" id="SSF56112">
    <property type="entry name" value="Protein kinase-like (PK-like)"/>
    <property type="match status" value="1"/>
</dbReference>
<evidence type="ECO:0000313" key="5">
    <source>
        <dbReference type="EMBL" id="KAF7490395.1"/>
    </source>
</evidence>
<dbReference type="OrthoDB" id="3256376at2759"/>
<dbReference type="PANTHER" id="PTHR24346:SF30">
    <property type="entry name" value="MATERNAL EMBRYONIC LEUCINE ZIPPER KINASE"/>
    <property type="match status" value="1"/>
</dbReference>
<protein>
    <submittedName>
        <fullName evidence="5">Maternal embryonic leucine zipper kinase</fullName>
    </submittedName>
</protein>
<evidence type="ECO:0000256" key="3">
    <source>
        <dbReference type="SAM" id="MobiDB-lite"/>
    </source>
</evidence>
<evidence type="ECO:0000256" key="2">
    <source>
        <dbReference type="ARBA" id="ARBA00022840"/>
    </source>
</evidence>
<dbReference type="Gene3D" id="3.30.310.80">
    <property type="entry name" value="Kinase associated domain 1, KA1"/>
    <property type="match status" value="1"/>
</dbReference>